<comment type="caution">
    <text evidence="1">The sequence shown here is derived from an EMBL/GenBank/DDBJ whole genome shotgun (WGS) entry which is preliminary data.</text>
</comment>
<dbReference type="EMBL" id="CADEAL010004212">
    <property type="protein sequence ID" value="CAB1454396.1"/>
    <property type="molecule type" value="Genomic_DNA"/>
</dbReference>
<reference evidence="1" key="1">
    <citation type="submission" date="2020-03" db="EMBL/GenBank/DDBJ databases">
        <authorList>
            <person name="Weist P."/>
        </authorList>
    </citation>
    <scope>NUCLEOTIDE SEQUENCE</scope>
</reference>
<accession>A0A9N7Z8E6</accession>
<evidence type="ECO:0000313" key="2">
    <source>
        <dbReference type="Proteomes" id="UP001153269"/>
    </source>
</evidence>
<dbReference type="AlphaFoldDB" id="A0A9N7Z8E6"/>
<protein>
    <submittedName>
        <fullName evidence="1">Uncharacterized protein</fullName>
    </submittedName>
</protein>
<evidence type="ECO:0000313" key="1">
    <source>
        <dbReference type="EMBL" id="CAB1454396.1"/>
    </source>
</evidence>
<gene>
    <name evidence="1" type="ORF">PLEPLA_LOCUS42162</name>
</gene>
<sequence>MAGSGNFMVFRGRPAASVPAPPSAVRADTTVTEAPLGSESVQYLSLSVKLARVADGLDQTSLDWTDPCGAKEWFCLL</sequence>
<name>A0A9N7Z8E6_PLEPL</name>
<dbReference type="Proteomes" id="UP001153269">
    <property type="component" value="Unassembled WGS sequence"/>
</dbReference>
<keyword evidence="2" id="KW-1185">Reference proteome</keyword>
<organism evidence="1 2">
    <name type="scientific">Pleuronectes platessa</name>
    <name type="common">European plaice</name>
    <dbReference type="NCBI Taxonomy" id="8262"/>
    <lineage>
        <taxon>Eukaryota</taxon>
        <taxon>Metazoa</taxon>
        <taxon>Chordata</taxon>
        <taxon>Craniata</taxon>
        <taxon>Vertebrata</taxon>
        <taxon>Euteleostomi</taxon>
        <taxon>Actinopterygii</taxon>
        <taxon>Neopterygii</taxon>
        <taxon>Teleostei</taxon>
        <taxon>Neoteleostei</taxon>
        <taxon>Acanthomorphata</taxon>
        <taxon>Carangaria</taxon>
        <taxon>Pleuronectiformes</taxon>
        <taxon>Pleuronectoidei</taxon>
        <taxon>Pleuronectidae</taxon>
        <taxon>Pleuronectes</taxon>
    </lineage>
</organism>
<proteinExistence type="predicted"/>